<name>F0ZJ21_DICPU</name>
<proteinExistence type="predicted"/>
<dbReference type="Proteomes" id="UP000001064">
    <property type="component" value="Unassembled WGS sequence"/>
</dbReference>
<dbReference type="AlphaFoldDB" id="F0ZJ21"/>
<evidence type="ECO:0000256" key="1">
    <source>
        <dbReference type="ARBA" id="ARBA00022737"/>
    </source>
</evidence>
<dbReference type="RefSeq" id="XP_003287411.1">
    <property type="nucleotide sequence ID" value="XM_003287363.1"/>
</dbReference>
<dbReference type="KEGG" id="dpp:DICPUDRAFT_151518"/>
<dbReference type="Pfam" id="PF05725">
    <property type="entry name" value="FNIP"/>
    <property type="match status" value="2"/>
</dbReference>
<dbReference type="VEuPathDB" id="AmoebaDB:DICPUDRAFT_151518"/>
<evidence type="ECO:0000313" key="2">
    <source>
        <dbReference type="EMBL" id="EGC36036.1"/>
    </source>
</evidence>
<dbReference type="InterPro" id="IPR008615">
    <property type="entry name" value="FNIP"/>
</dbReference>
<dbReference type="EMBL" id="GL871039">
    <property type="protein sequence ID" value="EGC36036.1"/>
    <property type="molecule type" value="Genomic_DNA"/>
</dbReference>
<reference evidence="3" key="1">
    <citation type="journal article" date="2011" name="Genome Biol.">
        <title>Comparative genomics of the social amoebae Dictyostelium discoideum and Dictyostelium purpureum.</title>
        <authorList>
            <consortium name="US DOE Joint Genome Institute (JGI-PGF)"/>
            <person name="Sucgang R."/>
            <person name="Kuo A."/>
            <person name="Tian X."/>
            <person name="Salerno W."/>
            <person name="Parikh A."/>
            <person name="Feasley C.L."/>
            <person name="Dalin E."/>
            <person name="Tu H."/>
            <person name="Huang E."/>
            <person name="Barry K."/>
            <person name="Lindquist E."/>
            <person name="Shapiro H."/>
            <person name="Bruce D."/>
            <person name="Schmutz J."/>
            <person name="Salamov A."/>
            <person name="Fey P."/>
            <person name="Gaudet P."/>
            <person name="Anjard C."/>
            <person name="Babu M.M."/>
            <person name="Basu S."/>
            <person name="Bushmanova Y."/>
            <person name="van der Wel H."/>
            <person name="Katoh-Kurasawa M."/>
            <person name="Dinh C."/>
            <person name="Coutinho P.M."/>
            <person name="Saito T."/>
            <person name="Elias M."/>
            <person name="Schaap P."/>
            <person name="Kay R.R."/>
            <person name="Henrissat B."/>
            <person name="Eichinger L."/>
            <person name="Rivero F."/>
            <person name="Putnam N.H."/>
            <person name="West C.M."/>
            <person name="Loomis W.F."/>
            <person name="Chisholm R.L."/>
            <person name="Shaulsky G."/>
            <person name="Strassmann J.E."/>
            <person name="Queller D.C."/>
            <person name="Kuspa A."/>
            <person name="Grigoriev I.V."/>
        </authorList>
    </citation>
    <scope>NUCLEOTIDE SEQUENCE [LARGE SCALE GENOMIC DNA]</scope>
    <source>
        <strain evidence="3">QSDP1</strain>
    </source>
</reference>
<dbReference type="InterPro" id="IPR051251">
    <property type="entry name" value="STK_FNIP-Repeat"/>
</dbReference>
<dbReference type="InParanoid" id="F0ZJ21"/>
<dbReference type="GeneID" id="10501374"/>
<accession>F0ZJ21</accession>
<dbReference type="PANTHER" id="PTHR32134:SF189">
    <property type="entry name" value="FNIP REPEAT-CONTAINING PROTEIN"/>
    <property type="match status" value="1"/>
</dbReference>
<gene>
    <name evidence="2" type="ORF">DICPUDRAFT_151518</name>
</gene>
<organism evidence="2 3">
    <name type="scientific">Dictyostelium purpureum</name>
    <name type="common">Slime mold</name>
    <dbReference type="NCBI Taxonomy" id="5786"/>
    <lineage>
        <taxon>Eukaryota</taxon>
        <taxon>Amoebozoa</taxon>
        <taxon>Evosea</taxon>
        <taxon>Eumycetozoa</taxon>
        <taxon>Dictyostelia</taxon>
        <taxon>Dictyosteliales</taxon>
        <taxon>Dictyosteliaceae</taxon>
        <taxon>Dictyostelium</taxon>
    </lineage>
</organism>
<dbReference type="PANTHER" id="PTHR32134">
    <property type="entry name" value="FNIP REPEAT-CONTAINING PROTEIN"/>
    <property type="match status" value="1"/>
</dbReference>
<protein>
    <recommendedName>
        <fullName evidence="4">FNIP repeat-containing protein</fullName>
    </recommendedName>
</protein>
<keyword evidence="1" id="KW-0677">Repeat</keyword>
<sequence length="511" mass="57991">MILKRKIFFYARLYNKSLIDIKVDDNNIVLYGEFSKSIDIHKIKAGFLNKELYPTFILSLPKDLEKLDLCSLSTIDEKVIEDNQPNFYPELKENELPPNLRELSLPYYKYNIKNNILPNSLIKLNLTQFNQKITKGLFPPLLEVLIIPSYTQFIEPRALPETLTELVVGGYNYQFDTVTYGSIPSKVKILKFLNGISCDSILRGLSTKLNIALMSQSTQDTCESIFPILLKDLYIGAKFPFDKIPPNGFFSKKIKKLKLFTNNTPLKKLDWLPSLEELESLSCSIYSLTVINQNTLPQLLKSIDFNVESPAPNKETAKKFLSFLPNSITDLIINGNINFSSDSNIYPNSLNKLSLENNSHPIHAESSKSLKTFRTISCIGDISLPPNSTQYIISFNQLETIALKIKLSSIHKLPVCPPSLTILDLQSYGPIDISKLPQTIKTLIISGPPPTINIGTIPPTVDQILIDSTFFLEYLNNNQHLNYHIYKKLIIPINNNFDSLFINSYNNINKL</sequence>
<evidence type="ECO:0008006" key="4">
    <source>
        <dbReference type="Google" id="ProtNLM"/>
    </source>
</evidence>
<evidence type="ECO:0000313" key="3">
    <source>
        <dbReference type="Proteomes" id="UP000001064"/>
    </source>
</evidence>
<keyword evidence="3" id="KW-1185">Reference proteome</keyword>